<gene>
    <name evidence="1" type="ORF">S01H4_56156</name>
</gene>
<accession>X1DTY2</accession>
<comment type="caution">
    <text evidence="1">The sequence shown here is derived from an EMBL/GenBank/DDBJ whole genome shotgun (WGS) entry which is preliminary data.</text>
</comment>
<feature type="non-terminal residue" evidence="1">
    <location>
        <position position="90"/>
    </location>
</feature>
<protein>
    <submittedName>
        <fullName evidence="1">Uncharacterized protein</fullName>
    </submittedName>
</protein>
<dbReference type="AlphaFoldDB" id="X1DTY2"/>
<organism evidence="1">
    <name type="scientific">marine sediment metagenome</name>
    <dbReference type="NCBI Taxonomy" id="412755"/>
    <lineage>
        <taxon>unclassified sequences</taxon>
        <taxon>metagenomes</taxon>
        <taxon>ecological metagenomes</taxon>
    </lineage>
</organism>
<proteinExistence type="predicted"/>
<name>X1DTY2_9ZZZZ</name>
<evidence type="ECO:0000313" key="1">
    <source>
        <dbReference type="EMBL" id="GAH11705.1"/>
    </source>
</evidence>
<dbReference type="EMBL" id="BART01032508">
    <property type="protein sequence ID" value="GAH11705.1"/>
    <property type="molecule type" value="Genomic_DNA"/>
</dbReference>
<reference evidence="1" key="1">
    <citation type="journal article" date="2014" name="Front. Microbiol.">
        <title>High frequency of phylogenetically diverse reductive dehalogenase-homologous genes in deep subseafloor sedimentary metagenomes.</title>
        <authorList>
            <person name="Kawai M."/>
            <person name="Futagami T."/>
            <person name="Toyoda A."/>
            <person name="Takaki Y."/>
            <person name="Nishi S."/>
            <person name="Hori S."/>
            <person name="Arai W."/>
            <person name="Tsubouchi T."/>
            <person name="Morono Y."/>
            <person name="Uchiyama I."/>
            <person name="Ito T."/>
            <person name="Fujiyama A."/>
            <person name="Inagaki F."/>
            <person name="Takami H."/>
        </authorList>
    </citation>
    <scope>NUCLEOTIDE SEQUENCE</scope>
    <source>
        <strain evidence="1">Expedition CK06-06</strain>
    </source>
</reference>
<sequence>MEFTEEYIELMKKKKDSAISNARFMYALWIKYKDENKYLAETIRKRAERMENCLSYWKWDLYRKNKVMNLQVVSRCKDLFCPNCRTVGIY</sequence>